<dbReference type="InterPro" id="IPR011051">
    <property type="entry name" value="RmlC_Cupin_sf"/>
</dbReference>
<protein>
    <recommendedName>
        <fullName evidence="1">DUF985 domain-containing protein</fullName>
    </recommendedName>
</protein>
<dbReference type="EMBL" id="UINC01168862">
    <property type="protein sequence ID" value="SVD72113.1"/>
    <property type="molecule type" value="Genomic_DNA"/>
</dbReference>
<dbReference type="AlphaFoldDB" id="A0A382XMC8"/>
<dbReference type="PANTHER" id="PTHR33387:SF3">
    <property type="entry name" value="DUF985 DOMAIN-CONTAINING PROTEIN"/>
    <property type="match status" value="1"/>
</dbReference>
<reference evidence="2" key="1">
    <citation type="submission" date="2018-05" db="EMBL/GenBank/DDBJ databases">
        <authorList>
            <person name="Lanie J.A."/>
            <person name="Ng W.-L."/>
            <person name="Kazmierczak K.M."/>
            <person name="Andrzejewski T.M."/>
            <person name="Davidsen T.M."/>
            <person name="Wayne K.J."/>
            <person name="Tettelin H."/>
            <person name="Glass J.I."/>
            <person name="Rusch D."/>
            <person name="Podicherti R."/>
            <person name="Tsui H.-C.T."/>
            <person name="Winkler M.E."/>
        </authorList>
    </citation>
    <scope>NUCLEOTIDE SEQUENCE</scope>
</reference>
<evidence type="ECO:0000259" key="1">
    <source>
        <dbReference type="Pfam" id="PF06172"/>
    </source>
</evidence>
<gene>
    <name evidence="2" type="ORF">METZ01_LOCUS424967</name>
</gene>
<name>A0A382XMC8_9ZZZZ</name>
<sequence length="138" mass="15923">MTDTQDLIKKLKLVAHPEGGHFSESFRDENNNVSLIYYMLQKNEWSHWHRLTKNETLHFYKGDPLTIFISNDGVDFTSVTIGEDDNFHYSVMANNWFAMKSTGKYSLIGCTVAPGFDYKDFELAPANWKPTNFNTNLS</sequence>
<dbReference type="InterPro" id="IPR039935">
    <property type="entry name" value="YML079W-like"/>
</dbReference>
<dbReference type="InterPro" id="IPR009327">
    <property type="entry name" value="Cupin_DUF985"/>
</dbReference>
<feature type="domain" description="DUF985" evidence="1">
    <location>
        <begin position="5"/>
        <end position="124"/>
    </location>
</feature>
<dbReference type="CDD" id="cd06121">
    <property type="entry name" value="cupin_YML079wp"/>
    <property type="match status" value="1"/>
</dbReference>
<dbReference type="SUPFAM" id="SSF51182">
    <property type="entry name" value="RmlC-like cupins"/>
    <property type="match status" value="1"/>
</dbReference>
<dbReference type="InterPro" id="IPR014710">
    <property type="entry name" value="RmlC-like_jellyroll"/>
</dbReference>
<proteinExistence type="predicted"/>
<accession>A0A382XMC8</accession>
<dbReference type="Gene3D" id="2.60.120.10">
    <property type="entry name" value="Jelly Rolls"/>
    <property type="match status" value="1"/>
</dbReference>
<organism evidence="2">
    <name type="scientific">marine metagenome</name>
    <dbReference type="NCBI Taxonomy" id="408172"/>
    <lineage>
        <taxon>unclassified sequences</taxon>
        <taxon>metagenomes</taxon>
        <taxon>ecological metagenomes</taxon>
    </lineage>
</organism>
<dbReference type="PANTHER" id="PTHR33387">
    <property type="entry name" value="RMLC-LIKE JELLY ROLL FOLD PROTEIN"/>
    <property type="match status" value="1"/>
</dbReference>
<evidence type="ECO:0000313" key="2">
    <source>
        <dbReference type="EMBL" id="SVD72113.1"/>
    </source>
</evidence>
<dbReference type="Pfam" id="PF06172">
    <property type="entry name" value="Cupin_5"/>
    <property type="match status" value="1"/>
</dbReference>